<gene>
    <name evidence="2" type="ORF">Q8F55_008044</name>
</gene>
<dbReference type="PANTHER" id="PTHR47563:SF1">
    <property type="entry name" value="PROTEIN FMP25, MITOCHONDRIAL"/>
    <property type="match status" value="1"/>
</dbReference>
<evidence type="ECO:0000256" key="1">
    <source>
        <dbReference type="PROSITE-ProRule" id="PRU00235"/>
    </source>
</evidence>
<keyword evidence="3" id="KW-1185">Reference proteome</keyword>
<dbReference type="Gene3D" id="2.130.10.30">
    <property type="entry name" value="Regulator of chromosome condensation 1/beta-lactamase-inhibitor protein II"/>
    <property type="match status" value="1"/>
</dbReference>
<dbReference type="InterPro" id="IPR009091">
    <property type="entry name" value="RCC1/BLIP-II"/>
</dbReference>
<feature type="repeat" description="RCC1" evidence="1">
    <location>
        <begin position="307"/>
        <end position="367"/>
    </location>
</feature>
<dbReference type="RefSeq" id="XP_069206289.1">
    <property type="nucleotide sequence ID" value="XM_069356448.1"/>
</dbReference>
<dbReference type="SUPFAM" id="SSF50985">
    <property type="entry name" value="RCC1/BLIP-II"/>
    <property type="match status" value="1"/>
</dbReference>
<dbReference type="EMBL" id="JBBXJM010000006">
    <property type="protein sequence ID" value="KAL1406345.1"/>
    <property type="molecule type" value="Genomic_DNA"/>
</dbReference>
<dbReference type="InterPro" id="IPR053245">
    <property type="entry name" value="MitoProcess-Associated"/>
</dbReference>
<accession>A0ABR3PV74</accession>
<reference evidence="2 3" key="1">
    <citation type="submission" date="2023-08" db="EMBL/GenBank/DDBJ databases">
        <title>Annotated Genome Sequence of Vanrija albida AlHP1.</title>
        <authorList>
            <person name="Herzog R."/>
        </authorList>
    </citation>
    <scope>NUCLEOTIDE SEQUENCE [LARGE SCALE GENOMIC DNA]</scope>
    <source>
        <strain evidence="2 3">AlHP1</strain>
    </source>
</reference>
<proteinExistence type="predicted"/>
<protein>
    <submittedName>
        <fullName evidence="2">Uncharacterized protein</fullName>
    </submittedName>
</protein>
<dbReference type="PANTHER" id="PTHR47563">
    <property type="entry name" value="PROTEIN FMP25, MITOCHONDRIAL"/>
    <property type="match status" value="1"/>
</dbReference>
<dbReference type="Proteomes" id="UP001565368">
    <property type="component" value="Unassembled WGS sequence"/>
</dbReference>
<comment type="caution">
    <text evidence="2">The sequence shown here is derived from an EMBL/GenBank/DDBJ whole genome shotgun (WGS) entry which is preliminary data.</text>
</comment>
<organism evidence="2 3">
    <name type="scientific">Vanrija albida</name>
    <dbReference type="NCBI Taxonomy" id="181172"/>
    <lineage>
        <taxon>Eukaryota</taxon>
        <taxon>Fungi</taxon>
        <taxon>Dikarya</taxon>
        <taxon>Basidiomycota</taxon>
        <taxon>Agaricomycotina</taxon>
        <taxon>Tremellomycetes</taxon>
        <taxon>Trichosporonales</taxon>
        <taxon>Trichosporonaceae</taxon>
        <taxon>Vanrija</taxon>
    </lineage>
</organism>
<dbReference type="InterPro" id="IPR000408">
    <property type="entry name" value="Reg_chr_condens"/>
</dbReference>
<dbReference type="PROSITE" id="PS50012">
    <property type="entry name" value="RCC1_3"/>
    <property type="match status" value="1"/>
</dbReference>
<dbReference type="Pfam" id="PF00415">
    <property type="entry name" value="RCC1"/>
    <property type="match status" value="1"/>
</dbReference>
<evidence type="ECO:0000313" key="3">
    <source>
        <dbReference type="Proteomes" id="UP001565368"/>
    </source>
</evidence>
<name>A0ABR3PV74_9TREE</name>
<evidence type="ECO:0000313" key="2">
    <source>
        <dbReference type="EMBL" id="KAL1406345.1"/>
    </source>
</evidence>
<sequence length="553" mass="59192">MSSSAFRSLGARVVPLSAAAAATFAAYTLHSSGGTRWTVKLDDTPFELVANQPLKVPRINFAGVPSTITPLVWGNNEYQTLLPDASKRILKAPTFATHLGATPLRDLMIQEKYGAAIDARGDLWMWGAGHDPSGNVNRSLRGKKLKTIAAAPGKVFVLSKDGRLFVVSADRAFQDRGKAPRNWWKKLTTRDPLVDFVRLKADDFRWGEAWQQISVGRHHLLAVTNKGRTFSLPLSNAANTHRQLGTKQVFATVPADPVEAIAESPDLPPESDPRFATKLTEIPALSGIRIAQVAASDRSSFVRTPEGRVLGFGANDFGQIGLGQYSTVAIVPTPVEIQLSKAYPSGTTVKCTAVAAGAQSTLFTVERTDAKLAVPLVDVLSCGNGQSGTLGNALWSSAMFAPQRVKSVSGLQEYSEKTQSLVPLGVYSLSISPSPNTHAFAAINSVQNADAKAVKAGLFGRDVMEWGGNTDYQLGNGKRSSLAVPAYLESPLPRAADKVAEKPDGEVVARLSLHQNTADAFDLEGNLIKRGVRAEETIVAGYSCSVLYNKIVS</sequence>
<dbReference type="GeneID" id="95989087"/>